<evidence type="ECO:0000313" key="2">
    <source>
        <dbReference type="EMBL" id="PIP30084.1"/>
    </source>
</evidence>
<reference evidence="2 3" key="1">
    <citation type="submission" date="2017-09" db="EMBL/GenBank/DDBJ databases">
        <title>Depth-based differentiation of microbial function through sediment-hosted aquifers and enrichment of novel symbionts in the deep terrestrial subsurface.</title>
        <authorList>
            <person name="Probst A.J."/>
            <person name="Ladd B."/>
            <person name="Jarett J.K."/>
            <person name="Geller-Mcgrath D.E."/>
            <person name="Sieber C.M."/>
            <person name="Emerson J.B."/>
            <person name="Anantharaman K."/>
            <person name="Thomas B.C."/>
            <person name="Malmstrom R."/>
            <person name="Stieglmeier M."/>
            <person name="Klingl A."/>
            <person name="Woyke T."/>
            <person name="Ryan C.M."/>
            <person name="Banfield J.F."/>
        </authorList>
    </citation>
    <scope>NUCLEOTIDE SEQUENCE [LARGE SCALE GENOMIC DNA]</scope>
    <source>
        <strain evidence="2">CG23_combo_of_CG06-09_8_20_14_all_54_14</strain>
    </source>
</reference>
<dbReference type="Proteomes" id="UP000228812">
    <property type="component" value="Unassembled WGS sequence"/>
</dbReference>
<keyword evidence="1" id="KW-0472">Membrane</keyword>
<sequence>MRTNADYQTFLSNFDRAAPPEGLLDEVLLRIYGVQRRWTRVRTALFGFCAVAAGALLVPAWGALQNELALSGFTRFVSLAFSDWSTIITYGKDLGISLLESLPVFSAVAVLGLLLAFMASLGGLVRNAEAGRRSFTIKIT</sequence>
<evidence type="ECO:0000256" key="1">
    <source>
        <dbReference type="SAM" id="Phobius"/>
    </source>
</evidence>
<organism evidence="2 3">
    <name type="scientific">Candidatus Jorgensenbacteria bacterium CG23_combo_of_CG06-09_8_20_14_all_54_14</name>
    <dbReference type="NCBI Taxonomy" id="1974595"/>
    <lineage>
        <taxon>Bacteria</taxon>
        <taxon>Candidatus Joergenseniibacteriota</taxon>
    </lineage>
</organism>
<accession>A0A2G9ZAC9</accession>
<keyword evidence="1" id="KW-1133">Transmembrane helix</keyword>
<protein>
    <submittedName>
        <fullName evidence="2">Uncharacterized protein</fullName>
    </submittedName>
</protein>
<dbReference type="AlphaFoldDB" id="A0A2G9ZAC9"/>
<proteinExistence type="predicted"/>
<keyword evidence="1" id="KW-0812">Transmembrane</keyword>
<feature type="transmembrane region" description="Helical" evidence="1">
    <location>
        <begin position="104"/>
        <end position="125"/>
    </location>
</feature>
<feature type="transmembrane region" description="Helical" evidence="1">
    <location>
        <begin position="44"/>
        <end position="64"/>
    </location>
</feature>
<comment type="caution">
    <text evidence="2">The sequence shown here is derived from an EMBL/GenBank/DDBJ whole genome shotgun (WGS) entry which is preliminary data.</text>
</comment>
<gene>
    <name evidence="2" type="ORF">COX26_00510</name>
</gene>
<evidence type="ECO:0000313" key="3">
    <source>
        <dbReference type="Proteomes" id="UP000228812"/>
    </source>
</evidence>
<name>A0A2G9ZAC9_9BACT</name>
<dbReference type="EMBL" id="PCRZ01000011">
    <property type="protein sequence ID" value="PIP30084.1"/>
    <property type="molecule type" value="Genomic_DNA"/>
</dbReference>